<dbReference type="EMBL" id="AOPZ01000032">
    <property type="protein sequence ID" value="EPH45986.1"/>
    <property type="molecule type" value="Genomic_DNA"/>
</dbReference>
<evidence type="ECO:0000313" key="1">
    <source>
        <dbReference type="EMBL" id="EPH45986.1"/>
    </source>
</evidence>
<dbReference type="PATRIC" id="fig|1286094.4.peg.921"/>
<dbReference type="AlphaFoldDB" id="S3ZRG1"/>
<name>S3ZRG1_9ACTN</name>
<sequence>MRIVEAVVGAVGSVGAVGAVMVLGAAAPAAAAEESSGDRPSVTSLVAQESFDGVPGRGIVDGSVARSLPIDGLPVP</sequence>
<proteinExistence type="predicted"/>
<dbReference type="Proteomes" id="UP000014629">
    <property type="component" value="Unassembled WGS sequence"/>
</dbReference>
<accession>S3ZRG1</accession>
<protein>
    <submittedName>
        <fullName evidence="1">Uncharacterized protein</fullName>
    </submittedName>
</protein>
<organism evidence="1 2">
    <name type="scientific">Streptomyces aurantiacus JA 4570</name>
    <dbReference type="NCBI Taxonomy" id="1286094"/>
    <lineage>
        <taxon>Bacteria</taxon>
        <taxon>Bacillati</taxon>
        <taxon>Actinomycetota</taxon>
        <taxon>Actinomycetes</taxon>
        <taxon>Kitasatosporales</taxon>
        <taxon>Streptomycetaceae</taxon>
        <taxon>Streptomyces</taxon>
        <taxon>Streptomyces aurantiacus group</taxon>
    </lineage>
</organism>
<keyword evidence="2" id="KW-1185">Reference proteome</keyword>
<comment type="caution">
    <text evidence="1">The sequence shown here is derived from an EMBL/GenBank/DDBJ whole genome shotgun (WGS) entry which is preliminary data.</text>
</comment>
<gene>
    <name evidence="1" type="ORF">STRAU_0941</name>
</gene>
<dbReference type="RefSeq" id="WP_016639073.1">
    <property type="nucleotide sequence ID" value="NZ_AOPZ01000032.1"/>
</dbReference>
<reference evidence="1 2" key="1">
    <citation type="submission" date="2013-02" db="EMBL/GenBank/DDBJ databases">
        <title>Draft Genome Sequence of Streptomyces aurantiacus, Which Produces Setomimycin.</title>
        <authorList>
            <person name="Gruening B.A."/>
            <person name="Praeg A."/>
            <person name="Erxleben A."/>
            <person name="Guenther S."/>
            <person name="Mueller M."/>
        </authorList>
    </citation>
    <scope>NUCLEOTIDE SEQUENCE [LARGE SCALE GENOMIC DNA]</scope>
    <source>
        <strain evidence="1 2">JA 4570</strain>
    </source>
</reference>
<evidence type="ECO:0000313" key="2">
    <source>
        <dbReference type="Proteomes" id="UP000014629"/>
    </source>
</evidence>